<reference evidence="1 2" key="1">
    <citation type="submission" date="2023-01" db="EMBL/GenBank/DDBJ databases">
        <authorList>
            <person name="Whitehead M."/>
        </authorList>
    </citation>
    <scope>NUCLEOTIDE SEQUENCE [LARGE SCALE GENOMIC DNA]</scope>
</reference>
<protein>
    <submittedName>
        <fullName evidence="1">Uncharacterized protein</fullName>
    </submittedName>
</protein>
<dbReference type="AlphaFoldDB" id="A0AAV0WSW9"/>
<evidence type="ECO:0000313" key="2">
    <source>
        <dbReference type="Proteomes" id="UP001160148"/>
    </source>
</evidence>
<dbReference type="EMBL" id="CARXXK010000002">
    <property type="protein sequence ID" value="CAI6358942.1"/>
    <property type="molecule type" value="Genomic_DNA"/>
</dbReference>
<sequence>MNSSRDAFLKGLTTGQKEHSGKGKRLIVLHIGSTDGFVPGGLLCFESKTNSTDYHDEMNGDTFYEWFVRILPLLKENAVIVMYHSVKKCKIPTMSWKKKILCNGVAITT</sequence>
<name>A0AAV0WSW9_9HEMI</name>
<dbReference type="Proteomes" id="UP001160148">
    <property type="component" value="Unassembled WGS sequence"/>
</dbReference>
<accession>A0AAV0WSW9</accession>
<dbReference type="PANTHER" id="PTHR33939">
    <property type="entry name" value="PROTEIN CBG22215"/>
    <property type="match status" value="1"/>
</dbReference>
<comment type="caution">
    <text evidence="1">The sequence shown here is derived from an EMBL/GenBank/DDBJ whole genome shotgun (WGS) entry which is preliminary data.</text>
</comment>
<proteinExistence type="predicted"/>
<organism evidence="1 2">
    <name type="scientific">Macrosiphum euphorbiae</name>
    <name type="common">potato aphid</name>
    <dbReference type="NCBI Taxonomy" id="13131"/>
    <lineage>
        <taxon>Eukaryota</taxon>
        <taxon>Metazoa</taxon>
        <taxon>Ecdysozoa</taxon>
        <taxon>Arthropoda</taxon>
        <taxon>Hexapoda</taxon>
        <taxon>Insecta</taxon>
        <taxon>Pterygota</taxon>
        <taxon>Neoptera</taxon>
        <taxon>Paraneoptera</taxon>
        <taxon>Hemiptera</taxon>
        <taxon>Sternorrhyncha</taxon>
        <taxon>Aphidomorpha</taxon>
        <taxon>Aphidoidea</taxon>
        <taxon>Aphididae</taxon>
        <taxon>Macrosiphini</taxon>
        <taxon>Macrosiphum</taxon>
    </lineage>
</organism>
<dbReference type="PANTHER" id="PTHR33939:SF1">
    <property type="entry name" value="DUF4371 DOMAIN-CONTAINING PROTEIN"/>
    <property type="match status" value="1"/>
</dbReference>
<evidence type="ECO:0000313" key="1">
    <source>
        <dbReference type="EMBL" id="CAI6358942.1"/>
    </source>
</evidence>
<gene>
    <name evidence="1" type="ORF">MEUPH1_LOCUS14399</name>
</gene>
<keyword evidence="2" id="KW-1185">Reference proteome</keyword>